<dbReference type="InterPro" id="IPR000326">
    <property type="entry name" value="PAP2/HPO"/>
</dbReference>
<accession>A8H797</accession>
<feature type="transmembrane region" description="Helical" evidence="1">
    <location>
        <begin position="98"/>
        <end position="119"/>
    </location>
</feature>
<feature type="transmembrane region" description="Helical" evidence="1">
    <location>
        <begin position="153"/>
        <end position="174"/>
    </location>
</feature>
<dbReference type="KEGG" id="spl:Spea_3118"/>
<evidence type="ECO:0000256" key="1">
    <source>
        <dbReference type="SAM" id="Phobius"/>
    </source>
</evidence>
<dbReference type="AlphaFoldDB" id="A8H797"/>
<dbReference type="SUPFAM" id="SSF48317">
    <property type="entry name" value="Acid phosphatase/Vanadium-dependent haloperoxidase"/>
    <property type="match status" value="1"/>
</dbReference>
<dbReference type="HOGENOM" id="CLU_072573_6_1_6"/>
<dbReference type="Proteomes" id="UP000002608">
    <property type="component" value="Chromosome"/>
</dbReference>
<dbReference type="Gene3D" id="1.20.144.10">
    <property type="entry name" value="Phosphatidic acid phosphatase type 2/haloperoxidase"/>
    <property type="match status" value="1"/>
</dbReference>
<evidence type="ECO:0000313" key="4">
    <source>
        <dbReference type="Proteomes" id="UP000002608"/>
    </source>
</evidence>
<reference evidence="3 4" key="1">
    <citation type="submission" date="2007-10" db="EMBL/GenBank/DDBJ databases">
        <title>Complete sequence of Shewanella pealeana ATCC 700345.</title>
        <authorList>
            <consortium name="US DOE Joint Genome Institute"/>
            <person name="Copeland A."/>
            <person name="Lucas S."/>
            <person name="Lapidus A."/>
            <person name="Barry K."/>
            <person name="Glavina del Rio T."/>
            <person name="Dalin E."/>
            <person name="Tice H."/>
            <person name="Pitluck S."/>
            <person name="Chertkov O."/>
            <person name="Brettin T."/>
            <person name="Bruce D."/>
            <person name="Detter J.C."/>
            <person name="Han C."/>
            <person name="Schmutz J."/>
            <person name="Larimer F."/>
            <person name="Land M."/>
            <person name="Hauser L."/>
            <person name="Kyrpides N."/>
            <person name="Kim E."/>
            <person name="Zhao J.-S.Z."/>
            <person name="Manno D."/>
            <person name="Hawari J."/>
            <person name="Richardson P."/>
        </authorList>
    </citation>
    <scope>NUCLEOTIDE SEQUENCE [LARGE SCALE GENOMIC DNA]</scope>
    <source>
        <strain evidence="4">ATCC 700345 / ANG-SQ1</strain>
    </source>
</reference>
<name>A8H797_SHEPA</name>
<dbReference type="STRING" id="398579.Spea_3118"/>
<dbReference type="EMBL" id="CP000851">
    <property type="protein sequence ID" value="ABV88434.1"/>
    <property type="molecule type" value="Genomic_DNA"/>
</dbReference>
<gene>
    <name evidence="3" type="ordered locus">Spea_3118</name>
</gene>
<feature type="transmembrane region" description="Helical" evidence="1">
    <location>
        <begin position="29"/>
        <end position="46"/>
    </location>
</feature>
<protein>
    <submittedName>
        <fullName evidence="3">Phosphoesterase PA-phosphatase related</fullName>
    </submittedName>
</protein>
<proteinExistence type="predicted"/>
<feature type="transmembrane region" description="Helical" evidence="1">
    <location>
        <begin position="181"/>
        <end position="200"/>
    </location>
</feature>
<sequence>MSPNIRPESEYRETPAKTRPIQQSLRSCLLLYLASCCFIVFSVLFLDRPISTWMHLNSHASDIFKPLSQMPLLFESLTAIFILGCFSPKFRQNYAPFALALTFTVISATIVRLGAKFIFGRTWPETWLHTEAGSNPSWIHNGVEGFHPFTMGAAYNSFPSGHALFTFALVSVFWWRFPKLYWLWMLAMLGAIAGQLGQNYHFLGDLLAGATLGVLCAQLSIALCEKRLKHRTKSK</sequence>
<keyword evidence="1" id="KW-0472">Membrane</keyword>
<organism evidence="3 4">
    <name type="scientific">Shewanella pealeana (strain ATCC 700345 / ANG-SQ1)</name>
    <dbReference type="NCBI Taxonomy" id="398579"/>
    <lineage>
        <taxon>Bacteria</taxon>
        <taxon>Pseudomonadati</taxon>
        <taxon>Pseudomonadota</taxon>
        <taxon>Gammaproteobacteria</taxon>
        <taxon>Alteromonadales</taxon>
        <taxon>Shewanellaceae</taxon>
        <taxon>Shewanella</taxon>
    </lineage>
</organism>
<evidence type="ECO:0000259" key="2">
    <source>
        <dbReference type="SMART" id="SM00014"/>
    </source>
</evidence>
<dbReference type="eggNOG" id="COG0671">
    <property type="taxonomic scope" value="Bacteria"/>
</dbReference>
<feature type="transmembrane region" description="Helical" evidence="1">
    <location>
        <begin position="66"/>
        <end position="86"/>
    </location>
</feature>
<feature type="transmembrane region" description="Helical" evidence="1">
    <location>
        <begin position="206"/>
        <end position="224"/>
    </location>
</feature>
<keyword evidence="1" id="KW-1133">Transmembrane helix</keyword>
<keyword evidence="1" id="KW-0812">Transmembrane</keyword>
<dbReference type="Pfam" id="PF01569">
    <property type="entry name" value="PAP2"/>
    <property type="match status" value="1"/>
</dbReference>
<keyword evidence="4" id="KW-1185">Reference proteome</keyword>
<evidence type="ECO:0000313" key="3">
    <source>
        <dbReference type="EMBL" id="ABV88434.1"/>
    </source>
</evidence>
<dbReference type="InterPro" id="IPR036938">
    <property type="entry name" value="PAP2/HPO_sf"/>
</dbReference>
<dbReference type="SMART" id="SM00014">
    <property type="entry name" value="acidPPc"/>
    <property type="match status" value="1"/>
</dbReference>
<dbReference type="OrthoDB" id="9780507at2"/>
<feature type="domain" description="Phosphatidic acid phosphatase type 2/haloperoxidase" evidence="2">
    <location>
        <begin position="97"/>
        <end position="221"/>
    </location>
</feature>